<evidence type="ECO:0000256" key="5">
    <source>
        <dbReference type="ARBA" id="ARBA00022705"/>
    </source>
</evidence>
<dbReference type="PANTHER" id="PTHR11669">
    <property type="entry name" value="REPLICATION FACTOR C / DNA POLYMERASE III GAMMA-TAU SUBUNIT"/>
    <property type="match status" value="1"/>
</dbReference>
<evidence type="ECO:0000256" key="6">
    <source>
        <dbReference type="ARBA" id="ARBA00022932"/>
    </source>
</evidence>
<organism evidence="9 10">
    <name type="scientific">Clostridium manihotivorum</name>
    <dbReference type="NCBI Taxonomy" id="2320868"/>
    <lineage>
        <taxon>Bacteria</taxon>
        <taxon>Bacillati</taxon>
        <taxon>Bacillota</taxon>
        <taxon>Clostridia</taxon>
        <taxon>Eubacteriales</taxon>
        <taxon>Clostridiaceae</taxon>
        <taxon>Clostridium</taxon>
    </lineage>
</organism>
<evidence type="ECO:0000256" key="7">
    <source>
        <dbReference type="ARBA" id="ARBA00049244"/>
    </source>
</evidence>
<keyword evidence="3" id="KW-0808">Transferase</keyword>
<dbReference type="InterPro" id="IPR015199">
    <property type="entry name" value="DNA_pol_III_delta_C"/>
</dbReference>
<evidence type="ECO:0000313" key="10">
    <source>
        <dbReference type="Proteomes" id="UP000286268"/>
    </source>
</evidence>
<dbReference type="Pfam" id="PF13177">
    <property type="entry name" value="DNA_pol3_delta2"/>
    <property type="match status" value="1"/>
</dbReference>
<dbReference type="PANTHER" id="PTHR11669:SF8">
    <property type="entry name" value="DNA POLYMERASE III SUBUNIT DELTA"/>
    <property type="match status" value="1"/>
</dbReference>
<keyword evidence="6" id="KW-0239">DNA-directed DNA polymerase</keyword>
<evidence type="ECO:0000256" key="1">
    <source>
        <dbReference type="ARBA" id="ARBA00012417"/>
    </source>
</evidence>
<dbReference type="InterPro" id="IPR050238">
    <property type="entry name" value="DNA_Rep/Repair_Clamp_Loader"/>
</dbReference>
<reference evidence="9 10" key="1">
    <citation type="submission" date="2018-01" db="EMBL/GenBank/DDBJ databases">
        <title>Genome Sequencing and Assembly of Anaerobacter polyendosporus strain CT4.</title>
        <authorList>
            <person name="Tachaapaikoon C."/>
            <person name="Sutheeworapong S."/>
            <person name="Jenjaroenpun P."/>
            <person name="Wongsurawat T."/>
            <person name="Nookeaw I."/>
            <person name="Cheawchanlertfa P."/>
            <person name="Kosugi A."/>
            <person name="Cheevadhanarak S."/>
            <person name="Ratanakhanokchai K."/>
        </authorList>
    </citation>
    <scope>NUCLEOTIDE SEQUENCE [LARGE SCALE GENOMIC DNA]</scope>
    <source>
        <strain evidence="9 10">CT4</strain>
    </source>
</reference>
<dbReference type="GO" id="GO:0009360">
    <property type="term" value="C:DNA polymerase III complex"/>
    <property type="evidence" value="ECO:0007669"/>
    <property type="project" value="InterPro"/>
</dbReference>
<dbReference type="EC" id="2.7.7.7" evidence="1"/>
<dbReference type="GO" id="GO:0003887">
    <property type="term" value="F:DNA-directed DNA polymerase activity"/>
    <property type="evidence" value="ECO:0007669"/>
    <property type="project" value="UniProtKB-KW"/>
</dbReference>
<dbReference type="GO" id="GO:0003677">
    <property type="term" value="F:DNA binding"/>
    <property type="evidence" value="ECO:0007669"/>
    <property type="project" value="InterPro"/>
</dbReference>
<dbReference type="Gene3D" id="3.40.50.300">
    <property type="entry name" value="P-loop containing nucleotide triphosphate hydrolases"/>
    <property type="match status" value="1"/>
</dbReference>
<proteinExistence type="predicted"/>
<dbReference type="Pfam" id="PF09115">
    <property type="entry name" value="DNApol3-delta_C"/>
    <property type="match status" value="1"/>
</dbReference>
<feature type="domain" description="DNA polymerase III delta subunit C-terminal" evidence="8">
    <location>
        <begin position="219"/>
        <end position="301"/>
    </location>
</feature>
<dbReference type="NCBIfam" id="NF004047">
    <property type="entry name" value="PRK05564.1"/>
    <property type="match status" value="1"/>
</dbReference>
<dbReference type="Proteomes" id="UP000286268">
    <property type="component" value="Chromosome"/>
</dbReference>
<evidence type="ECO:0000313" key="9">
    <source>
        <dbReference type="EMBL" id="QAA30764.1"/>
    </source>
</evidence>
<comment type="catalytic activity">
    <reaction evidence="7">
        <text>DNA(n) + a 2'-deoxyribonucleoside 5'-triphosphate = DNA(n+1) + diphosphate</text>
        <dbReference type="Rhea" id="RHEA:22508"/>
        <dbReference type="Rhea" id="RHEA-COMP:17339"/>
        <dbReference type="Rhea" id="RHEA-COMP:17340"/>
        <dbReference type="ChEBI" id="CHEBI:33019"/>
        <dbReference type="ChEBI" id="CHEBI:61560"/>
        <dbReference type="ChEBI" id="CHEBI:173112"/>
        <dbReference type="EC" id="2.7.7.7"/>
    </reaction>
</comment>
<evidence type="ECO:0000256" key="3">
    <source>
        <dbReference type="ARBA" id="ARBA00022679"/>
    </source>
</evidence>
<accession>A0A3R5QVT9</accession>
<dbReference type="GO" id="GO:0006261">
    <property type="term" value="P:DNA-templated DNA replication"/>
    <property type="evidence" value="ECO:0007669"/>
    <property type="project" value="TreeGrafter"/>
</dbReference>
<evidence type="ECO:0000259" key="8">
    <source>
        <dbReference type="Pfam" id="PF09115"/>
    </source>
</evidence>
<dbReference type="KEGG" id="cmah:C1I91_03320"/>
<evidence type="ECO:0000256" key="2">
    <source>
        <dbReference type="ARBA" id="ARBA00014363"/>
    </source>
</evidence>
<gene>
    <name evidence="9" type="ORF">C1I91_03320</name>
</gene>
<dbReference type="InterPro" id="IPR027417">
    <property type="entry name" value="P-loop_NTPase"/>
</dbReference>
<evidence type="ECO:0000256" key="4">
    <source>
        <dbReference type="ARBA" id="ARBA00022695"/>
    </source>
</evidence>
<name>A0A3R5QVT9_9CLOT</name>
<dbReference type="RefSeq" id="WP_128211216.1">
    <property type="nucleotide sequence ID" value="NZ_CP025746.1"/>
</dbReference>
<sequence>MDFIGHSEIIKRFDNSIEKHALSHAHLIIGEDGIGKSILAKKFASKIMGKIDFKEYIDIVNYRTNKSSFGVDEVRGIITEVNKKPYEGDKKVIIIYEGNKLTVQAQNALLKTIEEPPKGVYIIILCESAELILDTIKSRCQVHKLFPLKEAEIEMFIENKYPSIDKELKKTLISFSEGIPGKAEKFIGDSGFEEIRNMVLQLMRDINSHNEDIILKYEPIISKYDGKEEDIFTIIISFVRDIIIYKELQDVTYIINRDKLEDIKDLSNMMAYKKLRGIIGVIDETRINLRSNTNPQMTFNVMMISLLEV</sequence>
<dbReference type="EMBL" id="CP025746">
    <property type="protein sequence ID" value="QAA30764.1"/>
    <property type="molecule type" value="Genomic_DNA"/>
</dbReference>
<keyword evidence="4" id="KW-0548">Nucleotidyltransferase</keyword>
<dbReference type="SUPFAM" id="SSF52540">
    <property type="entry name" value="P-loop containing nucleoside triphosphate hydrolases"/>
    <property type="match status" value="1"/>
</dbReference>
<keyword evidence="10" id="KW-1185">Reference proteome</keyword>
<protein>
    <recommendedName>
        <fullName evidence="2">DNA polymerase III subunit delta'</fullName>
        <ecNumber evidence="1">2.7.7.7</ecNumber>
    </recommendedName>
</protein>
<dbReference type="AlphaFoldDB" id="A0A3R5QVT9"/>
<dbReference type="OrthoDB" id="9810148at2"/>
<keyword evidence="5" id="KW-0235">DNA replication</keyword>